<feature type="region of interest" description="Disordered" evidence="4">
    <location>
        <begin position="942"/>
        <end position="1089"/>
    </location>
</feature>
<reference evidence="6 7" key="1">
    <citation type="submission" date="2020-04" db="EMBL/GenBank/DDBJ databases">
        <title>Perkinsus olseni comparative genomics.</title>
        <authorList>
            <person name="Bogema D.R."/>
        </authorList>
    </citation>
    <scope>NUCLEOTIDE SEQUENCE [LARGE SCALE GENOMIC DNA]</scope>
    <source>
        <strain evidence="6">ATCC PRA-179</strain>
    </source>
</reference>
<feature type="compositionally biased region" description="Basic residues" evidence="4">
    <location>
        <begin position="655"/>
        <end position="675"/>
    </location>
</feature>
<protein>
    <submittedName>
        <fullName evidence="6">Topoisomerase 1-associated factor 1</fullName>
    </submittedName>
</protein>
<feature type="compositionally biased region" description="Acidic residues" evidence="4">
    <location>
        <begin position="691"/>
        <end position="706"/>
    </location>
</feature>
<evidence type="ECO:0000259" key="5">
    <source>
        <dbReference type="Pfam" id="PF04821"/>
    </source>
</evidence>
<dbReference type="GO" id="GO:0006281">
    <property type="term" value="P:DNA repair"/>
    <property type="evidence" value="ECO:0007669"/>
    <property type="project" value="TreeGrafter"/>
</dbReference>
<dbReference type="OrthoDB" id="603at2759"/>
<feature type="compositionally biased region" description="Acidic residues" evidence="4">
    <location>
        <begin position="9"/>
        <end position="24"/>
    </location>
</feature>
<evidence type="ECO:0000256" key="2">
    <source>
        <dbReference type="ARBA" id="ARBA00023242"/>
    </source>
</evidence>
<dbReference type="AlphaFoldDB" id="A0A7J6LN26"/>
<dbReference type="PANTHER" id="PTHR22940">
    <property type="entry name" value="TIMEOUT/TIMELESS-2"/>
    <property type="match status" value="1"/>
</dbReference>
<dbReference type="GO" id="GO:0003677">
    <property type="term" value="F:DNA binding"/>
    <property type="evidence" value="ECO:0007669"/>
    <property type="project" value="TreeGrafter"/>
</dbReference>
<dbReference type="Proteomes" id="UP000570595">
    <property type="component" value="Unassembled WGS sequence"/>
</dbReference>
<keyword evidence="2" id="KW-0539">Nucleus</keyword>
<organism evidence="6 7">
    <name type="scientific">Perkinsus olseni</name>
    <name type="common">Perkinsus atlanticus</name>
    <dbReference type="NCBI Taxonomy" id="32597"/>
    <lineage>
        <taxon>Eukaryota</taxon>
        <taxon>Sar</taxon>
        <taxon>Alveolata</taxon>
        <taxon>Perkinsozoa</taxon>
        <taxon>Perkinsea</taxon>
        <taxon>Perkinsida</taxon>
        <taxon>Perkinsidae</taxon>
        <taxon>Perkinsus</taxon>
    </lineage>
</organism>
<dbReference type="InterPro" id="IPR044998">
    <property type="entry name" value="Timeless"/>
</dbReference>
<feature type="compositionally biased region" description="Acidic residues" evidence="4">
    <location>
        <begin position="1021"/>
        <end position="1049"/>
    </location>
</feature>
<feature type="compositionally biased region" description="Acidic residues" evidence="4">
    <location>
        <begin position="980"/>
        <end position="1004"/>
    </location>
</feature>
<dbReference type="InterPro" id="IPR006906">
    <property type="entry name" value="Timeless_N"/>
</dbReference>
<dbReference type="PANTHER" id="PTHR22940:SF4">
    <property type="entry name" value="PROTEIN TIMELESS HOMOLOG"/>
    <property type="match status" value="1"/>
</dbReference>
<feature type="compositionally biased region" description="Basic and acidic residues" evidence="4">
    <location>
        <begin position="677"/>
        <end position="690"/>
    </location>
</feature>
<comment type="caution">
    <text evidence="6">The sequence shown here is derived from an EMBL/GenBank/DDBJ whole genome shotgun (WGS) entry which is preliminary data.</text>
</comment>
<evidence type="ECO:0000313" key="6">
    <source>
        <dbReference type="EMBL" id="KAF4660664.1"/>
    </source>
</evidence>
<dbReference type="EMBL" id="JABAHT010000223">
    <property type="protein sequence ID" value="KAF4660664.1"/>
    <property type="molecule type" value="Genomic_DNA"/>
</dbReference>
<dbReference type="Pfam" id="PF04821">
    <property type="entry name" value="TIMELESS"/>
    <property type="match status" value="1"/>
</dbReference>
<dbReference type="GO" id="GO:0031298">
    <property type="term" value="C:replication fork protection complex"/>
    <property type="evidence" value="ECO:0007669"/>
    <property type="project" value="TreeGrafter"/>
</dbReference>
<feature type="compositionally biased region" description="Basic and acidic residues" evidence="4">
    <location>
        <begin position="970"/>
        <end position="979"/>
    </location>
</feature>
<comment type="subcellular location">
    <subcellularLocation>
        <location evidence="1">Nucleus</location>
    </subcellularLocation>
</comment>
<gene>
    <name evidence="6" type="primary">TOF1</name>
    <name evidence="6" type="ORF">FOZ61_003855</name>
</gene>
<feature type="compositionally biased region" description="Acidic residues" evidence="4">
    <location>
        <begin position="947"/>
        <end position="958"/>
    </location>
</feature>
<dbReference type="GO" id="GO:0043111">
    <property type="term" value="P:replication fork arrest"/>
    <property type="evidence" value="ECO:0007669"/>
    <property type="project" value="TreeGrafter"/>
</dbReference>
<proteinExistence type="predicted"/>
<dbReference type="GO" id="GO:0016853">
    <property type="term" value="F:isomerase activity"/>
    <property type="evidence" value="ECO:0007669"/>
    <property type="project" value="UniProtKB-KW"/>
</dbReference>
<evidence type="ECO:0000256" key="3">
    <source>
        <dbReference type="ARBA" id="ARBA00023306"/>
    </source>
</evidence>
<evidence type="ECO:0000256" key="1">
    <source>
        <dbReference type="ARBA" id="ARBA00004123"/>
    </source>
</evidence>
<keyword evidence="3" id="KW-0131">Cell cycle</keyword>
<dbReference type="GO" id="GO:0000076">
    <property type="term" value="P:DNA replication checkpoint signaling"/>
    <property type="evidence" value="ECO:0007669"/>
    <property type="project" value="TreeGrafter"/>
</dbReference>
<evidence type="ECO:0000256" key="4">
    <source>
        <dbReference type="SAM" id="MobiDB-lite"/>
    </source>
</evidence>
<sequence>MSSRPAPEPSEEDEVVDLEDDEMEEGYAIDLEEEDKSLEEELHCSVEGLGCWHAVDNEQVYLAPSDAFECIRDLLRAFREDVGTSRRVHRLLGKWDVVKQKLVPMLISHRDDLDDKCFQILKLMVILTMPVNKGNNSAYCRSSLTAAHFLDTPELDTHLQYLQNYKAAIGLNEDVLTIFMTILDQCVGTSLIITEEPSSSTQEVADDATKRLRAQQQELVFTLVRNLLEIPDPRPGDPGFNPAHRNLQMTMLQELYESGFLDFAVLVMENALSGPAPTINRNKQLLWLYFEILYHACAKIRPMELITIDARFKPDLTALINRSILTHAASRPIMTRHSRFGKRVAVNMSNDGPSSGVTAGGTATKQLIAGRQRHYRNKLVDEAPNVFQDRTFTDVDVGSKVPTVGDDPGGALQEVISADGGVSMINLAVWEKFLRSFASFIVDMIDRVFAGITAAVIKAITDSEVEQEYDVVRALNFIAWALDFQRQSHEYHVAAINRDRAAAVARANQAGTPLPPPVELTEMVIDITSVEPALNVEATELVARQLRVHSKEAKSLKKGGARNVVVLRALLEQIRMIRTCLRSPDKETAHVADMLLSNVLYEDVQTQLVWLCKTGFKSTVADPRVLTLSVQCLAELLKAMDKVVRQTDKKYKFAAGKRRRRRKGGRKGRRGKSKKSAGVEHMEGEDGREMDSDDEEEEESGGVDDYDNIRATDTSKEAILMDLAHTDTINNLMYMLGDGYLTNGPSINRDCVYLLTQMITLRPCNIAFFFQLSHLIVLHKILTDPKVHVNPQQHSDVIKFCLAVAKRFLQNAMKTSCLYLEAIFPKLRGGRGGQLMSMEAEFTGILTDYQDDDSKDILERMHEGEAYETMKAAASGKVLEEVSSGPPWSEEEDELLGRLWEDYKHAPDRYGIIAINLPVHDDGYERLASDVKSRLAEIGIATRQEGQDDDEGGEEEGECIAGHHRRHVHIKGDDGREAHEEEDENGCSDREAEDDEDDDDEDGFDIDRIRNLHHSGRREEDSEDDAVGFSDDEDADDDNENDNDDDNDNENSPGEANKVPPADRDVPMPESSSGSSSSGADVFEVEPGLADNLPEFEELRLGLGKLLDEISADGSSILTSEELAMLGPKAIELLRDAGVPAPSLCSPP</sequence>
<name>A0A7J6LN26_PEROL</name>
<feature type="region of interest" description="Disordered" evidence="4">
    <location>
        <begin position="654"/>
        <end position="708"/>
    </location>
</feature>
<evidence type="ECO:0000313" key="7">
    <source>
        <dbReference type="Proteomes" id="UP000570595"/>
    </source>
</evidence>
<feature type="region of interest" description="Disordered" evidence="4">
    <location>
        <begin position="1"/>
        <end position="24"/>
    </location>
</feature>
<accession>A0A7J6LN26</accession>
<feature type="domain" description="Timeless N-terminal" evidence="5">
    <location>
        <begin position="61"/>
        <end position="344"/>
    </location>
</feature>
<keyword evidence="6" id="KW-0413">Isomerase</keyword>